<protein>
    <recommendedName>
        <fullName evidence="7">Glucose-methanol-choline oxidoreductase N-terminal domain-containing protein</fullName>
    </recommendedName>
</protein>
<dbReference type="PIRSF" id="PIRSF000137">
    <property type="entry name" value="Alcohol_oxidase"/>
    <property type="match status" value="1"/>
</dbReference>
<evidence type="ECO:0000256" key="4">
    <source>
        <dbReference type="ARBA" id="ARBA00022827"/>
    </source>
</evidence>
<dbReference type="STRING" id="264951.A0A443I3Y2"/>
<sequence length="614" mass="68349">MRPIGIYDFIIVGGGTAGLLVAGRLASNPRVKVLVIEAGAGDPESVEMITTPALAFHLRETEYDWAYETTLIDKPGYKRVEAANTRGKVLGGSSCLNYYTWLRGSASTYDDWVEFGGEAWSWNNCSQSFITPVTFHDRQRILDSPPVNAAANTEDSLLQIGPATPIPLAELLTSAWKSRGYPVTNDIFNGNVDGMTHVIRTIHNGQRSTSNCFIKGLPNVEILSKSHAERIIIKDGSAEGVLVHTPRGPEYYKADAEVVVSCGVFESPKLLMLSGVGPLDHLSSHGLPCIVDSEHVGQHLQDHPVVPHVFQVKEEYSMDRVLRPGPEHEQALELYRETKTGPFSSGLLEMSAFARIDHRLETCKEWRHARESVRADPLGPGGQPHLEFDFLPCFAQPFQPHIPSPETGGHLTVVVSLLRPQSRGTVKLRSGNAADQPEICLNYLSDPVDIIGLREGIRFIDEVLLKGDETKDLIIGEYPNSLPRESDEEMDRAIHERVTTGYHPCGTCRIGKTISQGVVDPHLRVHGIDRLRVIDASVFPIIPDGRIQNAVYMVAEKGAHMIKQDYQQWWPQLHQPWSLTGTLRGCKERAERIWSLSWKIVGENREVLRQAWNE</sequence>
<dbReference type="InterPro" id="IPR007867">
    <property type="entry name" value="GMC_OxRtase_C"/>
</dbReference>
<keyword evidence="3 6" id="KW-0285">Flavoprotein</keyword>
<dbReference type="Pfam" id="PF00732">
    <property type="entry name" value="GMC_oxred_N"/>
    <property type="match status" value="1"/>
</dbReference>
<evidence type="ECO:0000256" key="6">
    <source>
        <dbReference type="RuleBase" id="RU003968"/>
    </source>
</evidence>
<organism evidence="8 9">
    <name type="scientific">Byssochlamys spectabilis</name>
    <name type="common">Paecilomyces variotii</name>
    <dbReference type="NCBI Taxonomy" id="264951"/>
    <lineage>
        <taxon>Eukaryota</taxon>
        <taxon>Fungi</taxon>
        <taxon>Dikarya</taxon>
        <taxon>Ascomycota</taxon>
        <taxon>Pezizomycotina</taxon>
        <taxon>Eurotiomycetes</taxon>
        <taxon>Eurotiomycetidae</taxon>
        <taxon>Eurotiales</taxon>
        <taxon>Thermoascaceae</taxon>
        <taxon>Paecilomyces</taxon>
    </lineage>
</organism>
<evidence type="ECO:0000256" key="5">
    <source>
        <dbReference type="PIRSR" id="PIRSR000137-2"/>
    </source>
</evidence>
<dbReference type="PROSITE" id="PS00623">
    <property type="entry name" value="GMC_OXRED_1"/>
    <property type="match status" value="1"/>
</dbReference>
<dbReference type="InterPro" id="IPR000172">
    <property type="entry name" value="GMC_OxRdtase_N"/>
</dbReference>
<dbReference type="VEuPathDB" id="FungiDB:C8Q69DRAFT_459871"/>
<evidence type="ECO:0000256" key="2">
    <source>
        <dbReference type="ARBA" id="ARBA00010790"/>
    </source>
</evidence>
<dbReference type="RefSeq" id="XP_028488360.1">
    <property type="nucleotide sequence ID" value="XM_028630110.1"/>
</dbReference>
<dbReference type="Gene3D" id="3.50.50.60">
    <property type="entry name" value="FAD/NAD(P)-binding domain"/>
    <property type="match status" value="1"/>
</dbReference>
<dbReference type="PANTHER" id="PTHR11552:SF147">
    <property type="entry name" value="CHOLINE DEHYDROGENASE, MITOCHONDRIAL"/>
    <property type="match status" value="1"/>
</dbReference>
<evidence type="ECO:0000256" key="1">
    <source>
        <dbReference type="ARBA" id="ARBA00001974"/>
    </source>
</evidence>
<dbReference type="AlphaFoldDB" id="A0A443I3Y2"/>
<name>A0A443I3Y2_BYSSP</name>
<accession>A0A443I3Y2</accession>
<evidence type="ECO:0000313" key="8">
    <source>
        <dbReference type="EMBL" id="RWQ98715.1"/>
    </source>
</evidence>
<dbReference type="GO" id="GO:0050660">
    <property type="term" value="F:flavin adenine dinucleotide binding"/>
    <property type="evidence" value="ECO:0007669"/>
    <property type="project" value="InterPro"/>
</dbReference>
<dbReference type="GO" id="GO:0016614">
    <property type="term" value="F:oxidoreductase activity, acting on CH-OH group of donors"/>
    <property type="evidence" value="ECO:0007669"/>
    <property type="project" value="InterPro"/>
</dbReference>
<dbReference type="Pfam" id="PF05199">
    <property type="entry name" value="GMC_oxred_C"/>
    <property type="match status" value="1"/>
</dbReference>
<dbReference type="EMBL" id="RCNU01000002">
    <property type="protein sequence ID" value="RWQ98715.1"/>
    <property type="molecule type" value="Genomic_DNA"/>
</dbReference>
<keyword evidence="4 5" id="KW-0274">FAD</keyword>
<evidence type="ECO:0000256" key="3">
    <source>
        <dbReference type="ARBA" id="ARBA00022630"/>
    </source>
</evidence>
<feature type="binding site" evidence="5">
    <location>
        <position position="89"/>
    </location>
    <ligand>
        <name>FAD</name>
        <dbReference type="ChEBI" id="CHEBI:57692"/>
    </ligand>
</feature>
<evidence type="ECO:0000259" key="7">
    <source>
        <dbReference type="PROSITE" id="PS00623"/>
    </source>
</evidence>
<comment type="cofactor">
    <cofactor evidence="1 5">
        <name>FAD</name>
        <dbReference type="ChEBI" id="CHEBI:57692"/>
    </cofactor>
</comment>
<comment type="similarity">
    <text evidence="2 6">Belongs to the GMC oxidoreductase family.</text>
</comment>
<evidence type="ECO:0000313" key="9">
    <source>
        <dbReference type="Proteomes" id="UP000283841"/>
    </source>
</evidence>
<dbReference type="InterPro" id="IPR012132">
    <property type="entry name" value="GMC_OxRdtase"/>
</dbReference>
<comment type="caution">
    <text evidence="8">The sequence shown here is derived from an EMBL/GenBank/DDBJ whole genome shotgun (WGS) entry which is preliminary data.</text>
</comment>
<feature type="domain" description="Glucose-methanol-choline oxidoreductase N-terminal" evidence="7">
    <location>
        <begin position="87"/>
        <end position="110"/>
    </location>
</feature>
<proteinExistence type="inferred from homology"/>
<dbReference type="GeneID" id="39599387"/>
<gene>
    <name evidence="8" type="ORF">C8Q69DRAFT_459871</name>
</gene>
<dbReference type="PANTHER" id="PTHR11552">
    <property type="entry name" value="GLUCOSE-METHANOL-CHOLINE GMC OXIDOREDUCTASE"/>
    <property type="match status" value="1"/>
</dbReference>
<reference evidence="8 9" key="1">
    <citation type="journal article" date="2018" name="Front. Microbiol.">
        <title>Genomic and genetic insights into a cosmopolitan fungus, Paecilomyces variotii (Eurotiales).</title>
        <authorList>
            <person name="Urquhart A.S."/>
            <person name="Mondo S.J."/>
            <person name="Makela M.R."/>
            <person name="Hane J.K."/>
            <person name="Wiebenga A."/>
            <person name="He G."/>
            <person name="Mihaltcheva S."/>
            <person name="Pangilinan J."/>
            <person name="Lipzen A."/>
            <person name="Barry K."/>
            <person name="de Vries R.P."/>
            <person name="Grigoriev I.V."/>
            <person name="Idnurm A."/>
        </authorList>
    </citation>
    <scope>NUCLEOTIDE SEQUENCE [LARGE SCALE GENOMIC DNA]</scope>
    <source>
        <strain evidence="8 9">CBS 101075</strain>
    </source>
</reference>
<dbReference type="SUPFAM" id="SSF51905">
    <property type="entry name" value="FAD/NAD(P)-binding domain"/>
    <property type="match status" value="1"/>
</dbReference>
<dbReference type="SUPFAM" id="SSF54373">
    <property type="entry name" value="FAD-linked reductases, C-terminal domain"/>
    <property type="match status" value="1"/>
</dbReference>
<dbReference type="Proteomes" id="UP000283841">
    <property type="component" value="Unassembled WGS sequence"/>
</dbReference>
<dbReference type="InterPro" id="IPR036188">
    <property type="entry name" value="FAD/NAD-bd_sf"/>
</dbReference>
<keyword evidence="9" id="KW-1185">Reference proteome</keyword>
<dbReference type="Gene3D" id="3.30.560.10">
    <property type="entry name" value="Glucose Oxidase, domain 3"/>
    <property type="match status" value="1"/>
</dbReference>